<dbReference type="RefSeq" id="WP_200522817.1">
    <property type="nucleotide sequence ID" value="NZ_JAEHNZ010000003.1"/>
</dbReference>
<organism evidence="2 3">
    <name type="scientific">Kingella bonacorsii</name>
    <dbReference type="NCBI Taxonomy" id="2796361"/>
    <lineage>
        <taxon>Bacteria</taxon>
        <taxon>Pseudomonadati</taxon>
        <taxon>Pseudomonadota</taxon>
        <taxon>Betaproteobacteria</taxon>
        <taxon>Neisseriales</taxon>
        <taxon>Neisseriaceae</taxon>
        <taxon>Kingella</taxon>
    </lineage>
</organism>
<protein>
    <submittedName>
        <fullName evidence="2">Uncharacterized protein</fullName>
    </submittedName>
</protein>
<sequence>MKMNLWLLARQAGAAAVLRFRPARFYAYGLPVFVLVWAAVGMVNAVALKPFLGAGDAAIGFGFLTAVTRYLVLTRVFWELLRAPDGERVPFWGYVLATEALAIPTLFTLPYPEMHPWVGLWNTWCFWAQFAGAVAISGQRPLRVAGAYVVYWLVSSLLLFVFLLMFVSSGWLDANELNANVVKMLEAMQQAR</sequence>
<feature type="transmembrane region" description="Helical" evidence="1">
    <location>
        <begin position="90"/>
        <end position="111"/>
    </location>
</feature>
<reference evidence="2 3" key="1">
    <citation type="journal article" date="2021" name="Pathogens">
        <title>Isolation and Characterization of Kingella bonacorsii sp. nov., A Novel Kingella Species Detected in a Stable Periodontitis Subject.</title>
        <authorList>
            <person name="Antezack A."/>
            <person name="Boxberger M."/>
            <person name="Rolland C."/>
            <person name="Monnet-Corti V."/>
            <person name="La Scola B."/>
        </authorList>
    </citation>
    <scope>NUCLEOTIDE SEQUENCE [LARGE SCALE GENOMIC DNA]</scope>
    <source>
        <strain evidence="2 3">Marseille-Q4569</strain>
    </source>
</reference>
<keyword evidence="3" id="KW-1185">Reference proteome</keyword>
<feature type="transmembrane region" description="Helical" evidence="1">
    <location>
        <begin position="117"/>
        <end position="136"/>
    </location>
</feature>
<name>A0ABS1BTW3_9NEIS</name>
<dbReference type="Proteomes" id="UP000614058">
    <property type="component" value="Unassembled WGS sequence"/>
</dbReference>
<feature type="transmembrane region" description="Helical" evidence="1">
    <location>
        <begin position="148"/>
        <end position="172"/>
    </location>
</feature>
<evidence type="ECO:0000313" key="2">
    <source>
        <dbReference type="EMBL" id="MBK0396746.1"/>
    </source>
</evidence>
<evidence type="ECO:0000313" key="3">
    <source>
        <dbReference type="Proteomes" id="UP000614058"/>
    </source>
</evidence>
<feature type="transmembrane region" description="Helical" evidence="1">
    <location>
        <begin position="25"/>
        <end position="47"/>
    </location>
</feature>
<comment type="caution">
    <text evidence="2">The sequence shown here is derived from an EMBL/GenBank/DDBJ whole genome shotgun (WGS) entry which is preliminary data.</text>
</comment>
<keyword evidence="1" id="KW-1133">Transmembrane helix</keyword>
<keyword evidence="1" id="KW-0812">Transmembrane</keyword>
<proteinExistence type="predicted"/>
<feature type="transmembrane region" description="Helical" evidence="1">
    <location>
        <begin position="59"/>
        <end position="78"/>
    </location>
</feature>
<accession>A0ABS1BTW3</accession>
<keyword evidence="1" id="KW-0472">Membrane</keyword>
<gene>
    <name evidence="2" type="ORF">JDW22_09225</name>
</gene>
<dbReference type="EMBL" id="JAEHNZ010000003">
    <property type="protein sequence ID" value="MBK0396746.1"/>
    <property type="molecule type" value="Genomic_DNA"/>
</dbReference>
<evidence type="ECO:0000256" key="1">
    <source>
        <dbReference type="SAM" id="Phobius"/>
    </source>
</evidence>